<dbReference type="SUPFAM" id="SSF57997">
    <property type="entry name" value="Tropomyosin"/>
    <property type="match status" value="1"/>
</dbReference>
<protein>
    <submittedName>
        <fullName evidence="2">Uncharacterized protein</fullName>
    </submittedName>
</protein>
<sequence length="190" mass="21511">MDRDHSFVGGTIHSMDFLSQIRPYADDFILSRMATRVIAEDATNSCLKSAFMCHEISRRADDAEHRARQAGRREAGILHTRSLVEQALRISEKRADALEATADRALKQTAQFSEMLDEFTTRALDNEQRVSVLEAELAKSKRQFENLKVMEDAAVKSLVEAEDNVMASEIEAQKAEHRALCAEEKLEVYH</sequence>
<proteinExistence type="predicted"/>
<accession>A0A9P0Z2A7</accession>
<gene>
    <name evidence="2" type="ORF">CEURO_LOCUS8944</name>
</gene>
<organism evidence="2 3">
    <name type="scientific">Cuscuta europaea</name>
    <name type="common">European dodder</name>
    <dbReference type="NCBI Taxonomy" id="41803"/>
    <lineage>
        <taxon>Eukaryota</taxon>
        <taxon>Viridiplantae</taxon>
        <taxon>Streptophyta</taxon>
        <taxon>Embryophyta</taxon>
        <taxon>Tracheophyta</taxon>
        <taxon>Spermatophyta</taxon>
        <taxon>Magnoliopsida</taxon>
        <taxon>eudicotyledons</taxon>
        <taxon>Gunneridae</taxon>
        <taxon>Pentapetalae</taxon>
        <taxon>asterids</taxon>
        <taxon>lamiids</taxon>
        <taxon>Solanales</taxon>
        <taxon>Convolvulaceae</taxon>
        <taxon>Cuscuteae</taxon>
        <taxon>Cuscuta</taxon>
        <taxon>Cuscuta subgen. Cuscuta</taxon>
    </lineage>
</organism>
<evidence type="ECO:0000313" key="3">
    <source>
        <dbReference type="Proteomes" id="UP001152484"/>
    </source>
</evidence>
<keyword evidence="3" id="KW-1185">Reference proteome</keyword>
<dbReference type="AlphaFoldDB" id="A0A9P0Z2A7"/>
<keyword evidence="1" id="KW-0175">Coiled coil</keyword>
<evidence type="ECO:0000313" key="2">
    <source>
        <dbReference type="EMBL" id="CAH9084277.1"/>
    </source>
</evidence>
<dbReference type="Proteomes" id="UP001152484">
    <property type="component" value="Unassembled WGS sequence"/>
</dbReference>
<feature type="coiled-coil region" evidence="1">
    <location>
        <begin position="88"/>
        <end position="178"/>
    </location>
</feature>
<name>A0A9P0Z2A7_CUSEU</name>
<comment type="caution">
    <text evidence="2">The sequence shown here is derived from an EMBL/GenBank/DDBJ whole genome shotgun (WGS) entry which is preliminary data.</text>
</comment>
<reference evidence="2" key="1">
    <citation type="submission" date="2022-07" db="EMBL/GenBank/DDBJ databases">
        <authorList>
            <person name="Macas J."/>
            <person name="Novak P."/>
            <person name="Neumann P."/>
        </authorList>
    </citation>
    <scope>NUCLEOTIDE SEQUENCE</scope>
</reference>
<dbReference type="EMBL" id="CAMAPE010000017">
    <property type="protein sequence ID" value="CAH9084277.1"/>
    <property type="molecule type" value="Genomic_DNA"/>
</dbReference>
<evidence type="ECO:0000256" key="1">
    <source>
        <dbReference type="SAM" id="Coils"/>
    </source>
</evidence>